<organism evidence="8 9">
    <name type="scientific">Sphingomonas prati</name>
    <dbReference type="NCBI Taxonomy" id="1843237"/>
    <lineage>
        <taxon>Bacteria</taxon>
        <taxon>Pseudomonadati</taxon>
        <taxon>Pseudomonadota</taxon>
        <taxon>Alphaproteobacteria</taxon>
        <taxon>Sphingomonadales</taxon>
        <taxon>Sphingomonadaceae</taxon>
        <taxon>Sphingomonas</taxon>
    </lineage>
</organism>
<dbReference type="Pfam" id="PF02796">
    <property type="entry name" value="HTH_7"/>
    <property type="match status" value="1"/>
</dbReference>
<accession>A0A7W9BVZ2</accession>
<dbReference type="PROSITE" id="PS00398">
    <property type="entry name" value="RECOMBINASES_2"/>
    <property type="match status" value="1"/>
</dbReference>
<dbReference type="GO" id="GO:0003677">
    <property type="term" value="F:DNA binding"/>
    <property type="evidence" value="ECO:0007669"/>
    <property type="project" value="UniProtKB-KW"/>
</dbReference>
<dbReference type="Gene3D" id="1.10.10.60">
    <property type="entry name" value="Homeodomain-like"/>
    <property type="match status" value="1"/>
</dbReference>
<dbReference type="Pfam" id="PF00239">
    <property type="entry name" value="Resolvase"/>
    <property type="match status" value="1"/>
</dbReference>
<evidence type="ECO:0000259" key="7">
    <source>
        <dbReference type="PROSITE" id="PS51736"/>
    </source>
</evidence>
<name>A0A7W9BVZ2_9SPHN</name>
<evidence type="ECO:0000256" key="5">
    <source>
        <dbReference type="PIRSR" id="PIRSR606118-50"/>
    </source>
</evidence>
<sequence length="194" mass="21053">MQKESMILGYARVSTGGQDLTQQTEALRAAGCQKIIRETGSAGANAPRPRLRQALKSLDPGDVLVVTAIDRLARDTRDLLNILHEVKLSEAAFRSIAEPLVDTSTELAEVVIAVLGIAAKWERGRIIARTTAGRVQAKADGVKFGRKPTLTPHQMREATLRVANGETQRAVARTYNVSQATISRLLAGRTETEQ</sequence>
<evidence type="ECO:0000256" key="3">
    <source>
        <dbReference type="ARBA" id="ARBA00023125"/>
    </source>
</evidence>
<dbReference type="SMART" id="SM00857">
    <property type="entry name" value="Resolvase"/>
    <property type="match status" value="1"/>
</dbReference>
<dbReference type="PROSITE" id="PS51736">
    <property type="entry name" value="RECOMBINASES_3"/>
    <property type="match status" value="1"/>
</dbReference>
<dbReference type="InterPro" id="IPR050639">
    <property type="entry name" value="SSR_resolvase"/>
</dbReference>
<dbReference type="InterPro" id="IPR006119">
    <property type="entry name" value="Resolv_N"/>
</dbReference>
<dbReference type="InterPro" id="IPR009057">
    <property type="entry name" value="Homeodomain-like_sf"/>
</dbReference>
<dbReference type="EMBL" id="JACIJR010000011">
    <property type="protein sequence ID" value="MBB5730884.1"/>
    <property type="molecule type" value="Genomic_DNA"/>
</dbReference>
<dbReference type="SUPFAM" id="SSF46689">
    <property type="entry name" value="Homeodomain-like"/>
    <property type="match status" value="1"/>
</dbReference>
<evidence type="ECO:0000256" key="4">
    <source>
        <dbReference type="ARBA" id="ARBA00023172"/>
    </source>
</evidence>
<dbReference type="PANTHER" id="PTHR30461">
    <property type="entry name" value="DNA-INVERTASE FROM LAMBDOID PROPHAGE"/>
    <property type="match status" value="1"/>
</dbReference>
<evidence type="ECO:0000313" key="8">
    <source>
        <dbReference type="EMBL" id="MBB5730884.1"/>
    </source>
</evidence>
<dbReference type="InterPro" id="IPR036162">
    <property type="entry name" value="Resolvase-like_N_sf"/>
</dbReference>
<evidence type="ECO:0000256" key="6">
    <source>
        <dbReference type="PROSITE-ProRule" id="PRU10137"/>
    </source>
</evidence>
<keyword evidence="9" id="KW-1185">Reference proteome</keyword>
<proteinExistence type="inferred from homology"/>
<dbReference type="Proteomes" id="UP000546701">
    <property type="component" value="Unassembled WGS sequence"/>
</dbReference>
<feature type="active site" description="O-(5'-phospho-DNA)-serine intermediate" evidence="5 6">
    <location>
        <position position="14"/>
    </location>
</feature>
<dbReference type="GO" id="GO:0015074">
    <property type="term" value="P:DNA integration"/>
    <property type="evidence" value="ECO:0007669"/>
    <property type="project" value="UniProtKB-KW"/>
</dbReference>
<keyword evidence="2" id="KW-0229">DNA integration</keyword>
<dbReference type="InterPro" id="IPR006118">
    <property type="entry name" value="Recombinase_CS"/>
</dbReference>
<comment type="caution">
    <text evidence="8">The sequence shown here is derived from an EMBL/GenBank/DDBJ whole genome shotgun (WGS) entry which is preliminary data.</text>
</comment>
<comment type="similarity">
    <text evidence="1">Belongs to the site-specific recombinase resolvase family.</text>
</comment>
<feature type="domain" description="Resolvase/invertase-type recombinase catalytic" evidence="7">
    <location>
        <begin position="6"/>
        <end position="141"/>
    </location>
</feature>
<keyword evidence="4" id="KW-0233">DNA recombination</keyword>
<dbReference type="InterPro" id="IPR006120">
    <property type="entry name" value="Resolvase_HTH_dom"/>
</dbReference>
<dbReference type="Gene3D" id="3.40.50.1390">
    <property type="entry name" value="Resolvase, N-terminal catalytic domain"/>
    <property type="match status" value="1"/>
</dbReference>
<dbReference type="AlphaFoldDB" id="A0A7W9BVZ2"/>
<evidence type="ECO:0000256" key="2">
    <source>
        <dbReference type="ARBA" id="ARBA00022908"/>
    </source>
</evidence>
<keyword evidence="3" id="KW-0238">DNA-binding</keyword>
<dbReference type="RefSeq" id="WP_229674149.1">
    <property type="nucleotide sequence ID" value="NZ_BMJP01000009.1"/>
</dbReference>
<dbReference type="PROSITE" id="PS00397">
    <property type="entry name" value="RECOMBINASES_1"/>
    <property type="match status" value="1"/>
</dbReference>
<dbReference type="GO" id="GO:0000150">
    <property type="term" value="F:DNA strand exchange activity"/>
    <property type="evidence" value="ECO:0007669"/>
    <property type="project" value="InterPro"/>
</dbReference>
<dbReference type="CDD" id="cd03768">
    <property type="entry name" value="SR_ResInv"/>
    <property type="match status" value="1"/>
</dbReference>
<dbReference type="SUPFAM" id="SSF53041">
    <property type="entry name" value="Resolvase-like"/>
    <property type="match status" value="1"/>
</dbReference>
<evidence type="ECO:0000313" key="9">
    <source>
        <dbReference type="Proteomes" id="UP000546701"/>
    </source>
</evidence>
<evidence type="ECO:0000256" key="1">
    <source>
        <dbReference type="ARBA" id="ARBA00009913"/>
    </source>
</evidence>
<protein>
    <submittedName>
        <fullName evidence="8">DNA invertase Pin-like site-specific DNA recombinase</fullName>
    </submittedName>
</protein>
<gene>
    <name evidence="8" type="ORF">FHS99_003391</name>
</gene>
<reference evidence="8 9" key="1">
    <citation type="submission" date="2020-08" db="EMBL/GenBank/DDBJ databases">
        <title>Genomic Encyclopedia of Type Strains, Phase IV (KMG-IV): sequencing the most valuable type-strain genomes for metagenomic binning, comparative biology and taxonomic classification.</title>
        <authorList>
            <person name="Goeker M."/>
        </authorList>
    </citation>
    <scope>NUCLEOTIDE SEQUENCE [LARGE SCALE GENOMIC DNA]</scope>
    <source>
        <strain evidence="8 9">DSM 103336</strain>
    </source>
</reference>
<dbReference type="CDD" id="cd00569">
    <property type="entry name" value="HTH_Hin_like"/>
    <property type="match status" value="1"/>
</dbReference>
<dbReference type="PANTHER" id="PTHR30461:SF2">
    <property type="entry name" value="SERINE RECOMBINASE PINE-RELATED"/>
    <property type="match status" value="1"/>
</dbReference>